<organism evidence="1 2">
    <name type="scientific">Castor canadensis</name>
    <name type="common">American beaver</name>
    <dbReference type="NCBI Taxonomy" id="51338"/>
    <lineage>
        <taxon>Eukaryota</taxon>
        <taxon>Metazoa</taxon>
        <taxon>Chordata</taxon>
        <taxon>Craniata</taxon>
        <taxon>Vertebrata</taxon>
        <taxon>Euteleostomi</taxon>
        <taxon>Mammalia</taxon>
        <taxon>Eutheria</taxon>
        <taxon>Euarchontoglires</taxon>
        <taxon>Glires</taxon>
        <taxon>Rodentia</taxon>
        <taxon>Castorimorpha</taxon>
        <taxon>Castoridae</taxon>
        <taxon>Castor</taxon>
    </lineage>
</organism>
<gene>
    <name evidence="2" type="primary">LOC141415539</name>
</gene>
<accession>A0AC58KU79</accession>
<dbReference type="Proteomes" id="UP001732720">
    <property type="component" value="Chromosome 13"/>
</dbReference>
<sequence length="241" mass="26373">MLCIPRPVVYPPLPVGPQTVYSTSFLYRCKVCIPQALCLLQGSSIITISWDSTGFLHASSLLCATRSLPPARSRDTAAAMDDHTLLLSAHSPSSSGCLCSARSSHPTTSLSLMSRPLRSLPGCWLPRSPGSPPEGRLQPRRRVPPDTRVPALPWTARGACVPPHPRLPPGFCIATLPCGPPPLCCLHSSWDAQPRRILLILCVLRDPSFPQPHAHISVSYPLHVFHQIPVFHWLCIYNPLL</sequence>
<reference evidence="2" key="1">
    <citation type="submission" date="2025-08" db="UniProtKB">
        <authorList>
            <consortium name="RefSeq"/>
        </authorList>
    </citation>
    <scope>IDENTIFICATION</scope>
</reference>
<evidence type="ECO:0000313" key="1">
    <source>
        <dbReference type="Proteomes" id="UP001732720"/>
    </source>
</evidence>
<evidence type="ECO:0000313" key="2">
    <source>
        <dbReference type="RefSeq" id="XP_073908459.1"/>
    </source>
</evidence>
<proteinExistence type="predicted"/>
<keyword evidence="1" id="KW-1185">Reference proteome</keyword>
<protein>
    <submittedName>
        <fullName evidence="2">Uncharacterized protein</fullName>
    </submittedName>
</protein>
<dbReference type="RefSeq" id="XP_073908459.1">
    <property type="nucleotide sequence ID" value="XM_074052358.1"/>
</dbReference>
<name>A0AC58KU79_CASCN</name>